<evidence type="ECO:0000313" key="1">
    <source>
        <dbReference type="EMBL" id="MQS12300.1"/>
    </source>
</evidence>
<dbReference type="Proteomes" id="UP000450000">
    <property type="component" value="Unassembled WGS sequence"/>
</dbReference>
<dbReference type="SUPFAM" id="SSF56112">
    <property type="entry name" value="Protein kinase-like (PK-like)"/>
    <property type="match status" value="1"/>
</dbReference>
<comment type="caution">
    <text evidence="1">The sequence shown here is derived from an EMBL/GenBank/DDBJ whole genome shotgun (WGS) entry which is preliminary data.</text>
</comment>
<evidence type="ECO:0000313" key="2">
    <source>
        <dbReference type="Proteomes" id="UP000450000"/>
    </source>
</evidence>
<dbReference type="EMBL" id="WBOF01000001">
    <property type="protein sequence ID" value="MQS12300.1"/>
    <property type="molecule type" value="Genomic_DNA"/>
</dbReference>
<dbReference type="GO" id="GO:0016773">
    <property type="term" value="F:phosphotransferase activity, alcohol group as acceptor"/>
    <property type="evidence" value="ECO:0007669"/>
    <property type="project" value="InterPro"/>
</dbReference>
<keyword evidence="2" id="KW-1185">Reference proteome</keyword>
<dbReference type="InterPro" id="IPR006748">
    <property type="entry name" value="NH2Glyco/OHUrea_AB-resist_kin"/>
</dbReference>
<dbReference type="GO" id="GO:0019748">
    <property type="term" value="P:secondary metabolic process"/>
    <property type="evidence" value="ECO:0007669"/>
    <property type="project" value="InterPro"/>
</dbReference>
<dbReference type="InterPro" id="IPR011009">
    <property type="entry name" value="Kinase-like_dom_sf"/>
</dbReference>
<keyword evidence="1" id="KW-0808">Transferase</keyword>
<dbReference type="RefSeq" id="WP_153460714.1">
    <property type="nucleotide sequence ID" value="NZ_WBOF01000001.1"/>
</dbReference>
<proteinExistence type="predicted"/>
<accession>A0A6N7KLA4</accession>
<sequence length="309" mass="33032">MSGAAAQITVPEWLSHSVAASEGDAGRQWLADLPARVAGYLERWDLTLERVLDPGGSLSLIGYVHRDDLSPAVLKAGLVTPETALEHAALSHWAGRGAVLLLDAVPAEGALLLERLHGDIPLRSLAEAKAMLEATSLLHRLWVALPEGHPFPTLADRVATTATRLRERHDLPPAAEAEAGALVAEALETADALTASADETFLLHGDFHHGNVLAADRAPWLAIDPRPLAGERAFDLARLALDRADTLVGSPGAPAAVRRRLQQLADALDVDQERLRGWTLFRAVDLGLRALAAGRREDAELYLEFAGAV</sequence>
<dbReference type="Pfam" id="PF04655">
    <property type="entry name" value="APH_6_hur"/>
    <property type="match status" value="1"/>
</dbReference>
<gene>
    <name evidence="1" type="ORF">F7Q99_08335</name>
</gene>
<name>A0A6N7KLA4_9ACTN</name>
<reference evidence="1 2" key="1">
    <citation type="submission" date="2019-09" db="EMBL/GenBank/DDBJ databases">
        <title>Genome Sequences of Streptomyces kaniharaensis ATCC 21070.</title>
        <authorList>
            <person name="Zhu W."/>
            <person name="De Crecy-Lagard V."/>
            <person name="Richards N.G."/>
        </authorList>
    </citation>
    <scope>NUCLEOTIDE SEQUENCE [LARGE SCALE GENOMIC DNA]</scope>
    <source>
        <strain evidence="1 2">SF-557</strain>
    </source>
</reference>
<dbReference type="OrthoDB" id="3638028at2"/>
<organism evidence="1 2">
    <name type="scientific">Streptomyces kaniharaensis</name>
    <dbReference type="NCBI Taxonomy" id="212423"/>
    <lineage>
        <taxon>Bacteria</taxon>
        <taxon>Bacillati</taxon>
        <taxon>Actinomycetota</taxon>
        <taxon>Actinomycetes</taxon>
        <taxon>Kitasatosporales</taxon>
        <taxon>Streptomycetaceae</taxon>
        <taxon>Streptomyces</taxon>
    </lineage>
</organism>
<protein>
    <submittedName>
        <fullName evidence="1">Phosphotransferase</fullName>
    </submittedName>
</protein>
<dbReference type="AlphaFoldDB" id="A0A6N7KLA4"/>
<dbReference type="Gene3D" id="3.90.1200.10">
    <property type="match status" value="1"/>
</dbReference>